<dbReference type="Gene3D" id="3.30.70.1520">
    <property type="entry name" value="Heterotetrameric sarcosine oxidase"/>
    <property type="match status" value="1"/>
</dbReference>
<dbReference type="STRING" id="1489064.WH96_05360"/>
<name>A0A0H2MGM0_9PROT</name>
<keyword evidence="2" id="KW-1185">Reference proteome</keyword>
<proteinExistence type="predicted"/>
<gene>
    <name evidence="1" type="ORF">WH96_05360</name>
</gene>
<dbReference type="OrthoDB" id="7867978at2"/>
<dbReference type="InterPro" id="IPR027266">
    <property type="entry name" value="TrmE/GcvT-like"/>
</dbReference>
<reference evidence="1 2" key="1">
    <citation type="submission" date="2015-03" db="EMBL/GenBank/DDBJ databases">
        <title>Genome Sequence of Kiloniella spongiae MEBiC09566, isolated from a marine sponge.</title>
        <authorList>
            <person name="Shao Z."/>
            <person name="Wang L."/>
            <person name="Li X."/>
        </authorList>
    </citation>
    <scope>NUCLEOTIDE SEQUENCE [LARGE SCALE GENOMIC DNA]</scope>
    <source>
        <strain evidence="1 2">MEBiC09566</strain>
    </source>
</reference>
<dbReference type="SUPFAM" id="SSF103025">
    <property type="entry name" value="Folate-binding domain"/>
    <property type="match status" value="1"/>
</dbReference>
<organism evidence="1 2">
    <name type="scientific">Kiloniella spongiae</name>
    <dbReference type="NCBI Taxonomy" id="1489064"/>
    <lineage>
        <taxon>Bacteria</taxon>
        <taxon>Pseudomonadati</taxon>
        <taxon>Pseudomonadota</taxon>
        <taxon>Alphaproteobacteria</taxon>
        <taxon>Rhodospirillales</taxon>
        <taxon>Kiloniellaceae</taxon>
        <taxon>Kiloniella</taxon>
    </lineage>
</organism>
<evidence type="ECO:0008006" key="3">
    <source>
        <dbReference type="Google" id="ProtNLM"/>
    </source>
</evidence>
<evidence type="ECO:0000313" key="2">
    <source>
        <dbReference type="Proteomes" id="UP000035444"/>
    </source>
</evidence>
<comment type="caution">
    <text evidence="1">The sequence shown here is derived from an EMBL/GenBank/DDBJ whole genome shotgun (WGS) entry which is preliminary data.</text>
</comment>
<dbReference type="Proteomes" id="UP000035444">
    <property type="component" value="Unassembled WGS sequence"/>
</dbReference>
<sequence>MAEYRSPLTTAMTQKLYGGLSASAGVTLSEKPIGGLAQFAGWEAFSDVILQTFDLLEPLAYNTTRSTGGFTLYRIAPTRVQVHHAEALELLEIADQIDMTQAGFVDLSHARCRLCLSGAAAEKVLQRIAPLDFDLTIFPVGGFYQSGIHHIPVLFHRTDDQEFDLFIPTTWAVSIFEYLYDAALSYGINIMALES</sequence>
<dbReference type="RefSeq" id="WP_047763070.1">
    <property type="nucleotide sequence ID" value="NZ_LAQL01000003.1"/>
</dbReference>
<dbReference type="Gene3D" id="3.30.1360.120">
    <property type="entry name" value="Probable tRNA modification gtpase trme, domain 1"/>
    <property type="match status" value="1"/>
</dbReference>
<protein>
    <recommendedName>
        <fullName evidence="3">Sarcosine oxidase subunit gamma</fullName>
    </recommendedName>
</protein>
<evidence type="ECO:0000313" key="1">
    <source>
        <dbReference type="EMBL" id="KLN61734.1"/>
    </source>
</evidence>
<dbReference type="AlphaFoldDB" id="A0A0H2MGM0"/>
<accession>A0A0H2MGM0</accession>
<dbReference type="EMBL" id="LAQL01000003">
    <property type="protein sequence ID" value="KLN61734.1"/>
    <property type="molecule type" value="Genomic_DNA"/>
</dbReference>